<reference evidence="3 4" key="1">
    <citation type="submission" date="2019-05" db="EMBL/GenBank/DDBJ databases">
        <title>Emergence of the Ug99 lineage of the wheat stem rust pathogen through somatic hybridization.</title>
        <authorList>
            <person name="Li F."/>
            <person name="Upadhyaya N.M."/>
            <person name="Sperschneider J."/>
            <person name="Matny O."/>
            <person name="Nguyen-Phuc H."/>
            <person name="Mago R."/>
            <person name="Raley C."/>
            <person name="Miller M.E."/>
            <person name="Silverstein K.A.T."/>
            <person name="Henningsen E."/>
            <person name="Hirsch C.D."/>
            <person name="Visser B."/>
            <person name="Pretorius Z.A."/>
            <person name="Steffenson B.J."/>
            <person name="Schwessinger B."/>
            <person name="Dodds P.N."/>
            <person name="Figueroa M."/>
        </authorList>
    </citation>
    <scope>NUCLEOTIDE SEQUENCE [LARGE SCALE GENOMIC DNA]</scope>
    <source>
        <strain evidence="2">21-0</strain>
        <strain evidence="1 4">Ug99</strain>
    </source>
</reference>
<keyword evidence="3" id="KW-1185">Reference proteome</keyword>
<sequence length="73" mass="8179">MSLMKQLVSIIQVWFPNRTHAHVAHAPTELASQCTQGRCLKAHSVRPCPGAVSQQYACRRFHIHTTIKSTIVV</sequence>
<evidence type="ECO:0000313" key="2">
    <source>
        <dbReference type="EMBL" id="KAA1103860.1"/>
    </source>
</evidence>
<dbReference type="Proteomes" id="UP000324748">
    <property type="component" value="Unassembled WGS sequence"/>
</dbReference>
<comment type="caution">
    <text evidence="1">The sequence shown here is derived from an EMBL/GenBank/DDBJ whole genome shotgun (WGS) entry which is preliminary data.</text>
</comment>
<evidence type="ECO:0000313" key="4">
    <source>
        <dbReference type="Proteomes" id="UP000325313"/>
    </source>
</evidence>
<dbReference type="Proteomes" id="UP000325313">
    <property type="component" value="Unassembled WGS sequence"/>
</dbReference>
<dbReference type="EMBL" id="VDEP01000442">
    <property type="protein sequence ID" value="KAA1080130.1"/>
    <property type="molecule type" value="Genomic_DNA"/>
</dbReference>
<name>A0A5B0MWB8_PUCGR</name>
<protein>
    <submittedName>
        <fullName evidence="1">Uncharacterized protein</fullName>
    </submittedName>
</protein>
<gene>
    <name evidence="2" type="ORF">PGT21_002935</name>
    <name evidence="1" type="ORF">PGTUg99_015325</name>
</gene>
<dbReference type="AlphaFoldDB" id="A0A5B0MWB8"/>
<dbReference type="EMBL" id="VSWC01000041">
    <property type="protein sequence ID" value="KAA1103860.1"/>
    <property type="molecule type" value="Genomic_DNA"/>
</dbReference>
<evidence type="ECO:0000313" key="1">
    <source>
        <dbReference type="EMBL" id="KAA1080130.1"/>
    </source>
</evidence>
<evidence type="ECO:0000313" key="3">
    <source>
        <dbReference type="Proteomes" id="UP000324748"/>
    </source>
</evidence>
<proteinExistence type="predicted"/>
<organism evidence="1 4">
    <name type="scientific">Puccinia graminis f. sp. tritici</name>
    <dbReference type="NCBI Taxonomy" id="56615"/>
    <lineage>
        <taxon>Eukaryota</taxon>
        <taxon>Fungi</taxon>
        <taxon>Dikarya</taxon>
        <taxon>Basidiomycota</taxon>
        <taxon>Pucciniomycotina</taxon>
        <taxon>Pucciniomycetes</taxon>
        <taxon>Pucciniales</taxon>
        <taxon>Pucciniaceae</taxon>
        <taxon>Puccinia</taxon>
    </lineage>
</organism>
<accession>A0A5B0MWB8</accession>